<dbReference type="Gramene" id="rna41355">
    <property type="protein sequence ID" value="RHN46824.1"/>
    <property type="gene ID" value="gene41355"/>
</dbReference>
<dbReference type="SMART" id="SM00256">
    <property type="entry name" value="FBOX"/>
    <property type="match status" value="1"/>
</dbReference>
<dbReference type="PANTHER" id="PTHR31900:SF34">
    <property type="entry name" value="EMB|CAB62440.1-RELATED"/>
    <property type="match status" value="1"/>
</dbReference>
<dbReference type="Pfam" id="PF08387">
    <property type="entry name" value="FBD"/>
    <property type="match status" value="1"/>
</dbReference>
<protein>
    <submittedName>
        <fullName evidence="3">F-box/RNI/FBD-like domain protein</fullName>
    </submittedName>
    <submittedName>
        <fullName evidence="4">Putative F-box domain, FBD domain, leucine-rich repeat domain, L domain-containing protein</fullName>
    </submittedName>
</protein>
<evidence type="ECO:0000313" key="4">
    <source>
        <dbReference type="EMBL" id="RHN46824.1"/>
    </source>
</evidence>
<reference evidence="5" key="3">
    <citation type="submission" date="2015-04" db="UniProtKB">
        <authorList>
            <consortium name="EnsemblPlants"/>
        </authorList>
    </citation>
    <scope>IDENTIFICATION</scope>
    <source>
        <strain evidence="5">cv. Jemalong A17</strain>
    </source>
</reference>
<reference evidence="3 6" key="2">
    <citation type="journal article" date="2014" name="BMC Genomics">
        <title>An improved genome release (version Mt4.0) for the model legume Medicago truncatula.</title>
        <authorList>
            <person name="Tang H."/>
            <person name="Krishnakumar V."/>
            <person name="Bidwell S."/>
            <person name="Rosen B."/>
            <person name="Chan A."/>
            <person name="Zhou S."/>
            <person name="Gentzbittel L."/>
            <person name="Childs K.L."/>
            <person name="Yandell M."/>
            <person name="Gundlach H."/>
            <person name="Mayer K.F."/>
            <person name="Schwartz D.C."/>
            <person name="Town C.D."/>
        </authorList>
    </citation>
    <scope>GENOME REANNOTATION</scope>
    <source>
        <strain evidence="5 6">cv. Jemalong A17</strain>
    </source>
</reference>
<accession>G7L1F1</accession>
<sequence length="394" mass="45975">MAPSEDRISKLDDKIIHHILSYVPTKDAVTTSVLSKRWTNLWCFVPFLDFSDIKLADHESFLWFNQFFCTVMLFRETYASNSIDSFSLDIQYAHLNYFSILRLNNWLYLLGKRNVKYLNLHLNFLNALLVDVQHRKTLTPKLPSTIFTCKTLVVLNISWFAFKGFSFSSVGFGFGFPSLKTLHFNHIYFNHLSDFLLLLAGCPVLEDFKACHVFTLEEEEEATQESTLNLSNLIRTDIIDTNFDIPMKALFNSVFLRIQLCQRYTSYDFPTFNNLTHLVINYYLDMFIKVLYHCPNLQKLELYQTQTDCDQKGQQSWVNPTSAPQCLSLHLTTCTIRDFAFVDLQNDIMLARYILNNARVLQTMMIWSDKEQPQIERELSSCPRASTTCQLSVY</sequence>
<dbReference type="InterPro" id="IPR001810">
    <property type="entry name" value="F-box_dom"/>
</dbReference>
<feature type="domain" description="F-box" evidence="1">
    <location>
        <begin position="11"/>
        <end position="51"/>
    </location>
</feature>
<evidence type="ECO:0000313" key="3">
    <source>
        <dbReference type="EMBL" id="AES80020.1"/>
    </source>
</evidence>
<evidence type="ECO:0000259" key="1">
    <source>
        <dbReference type="SMART" id="SM00256"/>
    </source>
</evidence>
<evidence type="ECO:0000313" key="5">
    <source>
        <dbReference type="EnsemblPlants" id="AES80020"/>
    </source>
</evidence>
<organism evidence="3 6">
    <name type="scientific">Medicago truncatula</name>
    <name type="common">Barrel medic</name>
    <name type="synonym">Medicago tribuloides</name>
    <dbReference type="NCBI Taxonomy" id="3880"/>
    <lineage>
        <taxon>Eukaryota</taxon>
        <taxon>Viridiplantae</taxon>
        <taxon>Streptophyta</taxon>
        <taxon>Embryophyta</taxon>
        <taxon>Tracheophyta</taxon>
        <taxon>Spermatophyta</taxon>
        <taxon>Magnoliopsida</taxon>
        <taxon>eudicotyledons</taxon>
        <taxon>Gunneridae</taxon>
        <taxon>Pentapetalae</taxon>
        <taxon>rosids</taxon>
        <taxon>fabids</taxon>
        <taxon>Fabales</taxon>
        <taxon>Fabaceae</taxon>
        <taxon>Papilionoideae</taxon>
        <taxon>50 kb inversion clade</taxon>
        <taxon>NPAAA clade</taxon>
        <taxon>Hologalegina</taxon>
        <taxon>IRL clade</taxon>
        <taxon>Trifolieae</taxon>
        <taxon>Medicago</taxon>
    </lineage>
</organism>
<dbReference type="Pfam" id="PF24758">
    <property type="entry name" value="LRR_At5g56370"/>
    <property type="match status" value="1"/>
</dbReference>
<gene>
    <name evidence="5" type="primary">11432595</name>
    <name evidence="3" type="ordered locus">MTR_7g075820</name>
    <name evidence="4" type="ORF">MtrunA17_Chr7g0246351</name>
</gene>
<dbReference type="PaxDb" id="3880-AES80019"/>
<dbReference type="OrthoDB" id="612216at2759"/>
<dbReference type="PANTHER" id="PTHR31900">
    <property type="entry name" value="F-BOX/RNI SUPERFAMILY PROTEIN-RELATED"/>
    <property type="match status" value="1"/>
</dbReference>
<dbReference type="EMBL" id="CM001223">
    <property type="protein sequence ID" value="AES80020.1"/>
    <property type="molecule type" value="Genomic_DNA"/>
</dbReference>
<reference evidence="3 6" key="1">
    <citation type="journal article" date="2011" name="Nature">
        <title>The Medicago genome provides insight into the evolution of rhizobial symbioses.</title>
        <authorList>
            <person name="Young N.D."/>
            <person name="Debelle F."/>
            <person name="Oldroyd G.E."/>
            <person name="Geurts R."/>
            <person name="Cannon S.B."/>
            <person name="Udvardi M.K."/>
            <person name="Benedito V.A."/>
            <person name="Mayer K.F."/>
            <person name="Gouzy J."/>
            <person name="Schoof H."/>
            <person name="Van de Peer Y."/>
            <person name="Proost S."/>
            <person name="Cook D.R."/>
            <person name="Meyers B.C."/>
            <person name="Spannagl M."/>
            <person name="Cheung F."/>
            <person name="De Mita S."/>
            <person name="Krishnakumar V."/>
            <person name="Gundlach H."/>
            <person name="Zhou S."/>
            <person name="Mudge J."/>
            <person name="Bharti A.K."/>
            <person name="Murray J.D."/>
            <person name="Naoumkina M.A."/>
            <person name="Rosen B."/>
            <person name="Silverstein K.A."/>
            <person name="Tang H."/>
            <person name="Rombauts S."/>
            <person name="Zhao P.X."/>
            <person name="Zhou P."/>
            <person name="Barbe V."/>
            <person name="Bardou P."/>
            <person name="Bechner M."/>
            <person name="Bellec A."/>
            <person name="Berger A."/>
            <person name="Berges H."/>
            <person name="Bidwell S."/>
            <person name="Bisseling T."/>
            <person name="Choisne N."/>
            <person name="Couloux A."/>
            <person name="Denny R."/>
            <person name="Deshpande S."/>
            <person name="Dai X."/>
            <person name="Doyle J.J."/>
            <person name="Dudez A.M."/>
            <person name="Farmer A.D."/>
            <person name="Fouteau S."/>
            <person name="Franken C."/>
            <person name="Gibelin C."/>
            <person name="Gish J."/>
            <person name="Goldstein S."/>
            <person name="Gonzalez A.J."/>
            <person name="Green P.J."/>
            <person name="Hallab A."/>
            <person name="Hartog M."/>
            <person name="Hua A."/>
            <person name="Humphray S.J."/>
            <person name="Jeong D.H."/>
            <person name="Jing Y."/>
            <person name="Jocker A."/>
            <person name="Kenton S.M."/>
            <person name="Kim D.J."/>
            <person name="Klee K."/>
            <person name="Lai H."/>
            <person name="Lang C."/>
            <person name="Lin S."/>
            <person name="Macmil S.L."/>
            <person name="Magdelenat G."/>
            <person name="Matthews L."/>
            <person name="McCorrison J."/>
            <person name="Monaghan E.L."/>
            <person name="Mun J.H."/>
            <person name="Najar F.Z."/>
            <person name="Nicholson C."/>
            <person name="Noirot C."/>
            <person name="O'Bleness M."/>
            <person name="Paule C.R."/>
            <person name="Poulain J."/>
            <person name="Prion F."/>
            <person name="Qin B."/>
            <person name="Qu C."/>
            <person name="Retzel E.F."/>
            <person name="Riddle C."/>
            <person name="Sallet E."/>
            <person name="Samain S."/>
            <person name="Samson N."/>
            <person name="Sanders I."/>
            <person name="Saurat O."/>
            <person name="Scarpelli C."/>
            <person name="Schiex T."/>
            <person name="Segurens B."/>
            <person name="Severin A.J."/>
            <person name="Sherrier D.J."/>
            <person name="Shi R."/>
            <person name="Sims S."/>
            <person name="Singer S.R."/>
            <person name="Sinharoy S."/>
            <person name="Sterck L."/>
            <person name="Viollet A."/>
            <person name="Wang B.B."/>
            <person name="Wang K."/>
            <person name="Wang M."/>
            <person name="Wang X."/>
            <person name="Warfsmann J."/>
            <person name="Weissenbach J."/>
            <person name="White D.D."/>
            <person name="White J.D."/>
            <person name="Wiley G.B."/>
            <person name="Wincker P."/>
            <person name="Xing Y."/>
            <person name="Yang L."/>
            <person name="Yao Z."/>
            <person name="Ying F."/>
            <person name="Zhai J."/>
            <person name="Zhou L."/>
            <person name="Zuber A."/>
            <person name="Denarie J."/>
            <person name="Dixon R.A."/>
            <person name="May G.D."/>
            <person name="Schwartz D.C."/>
            <person name="Rogers J."/>
            <person name="Quetier F."/>
            <person name="Town C.D."/>
            <person name="Roe B.A."/>
        </authorList>
    </citation>
    <scope>NUCLEOTIDE SEQUENCE [LARGE SCALE GENOMIC DNA]</scope>
    <source>
        <strain evidence="3">A17</strain>
        <strain evidence="5 6">cv. Jemalong A17</strain>
    </source>
</reference>
<dbReference type="InterPro" id="IPR055411">
    <property type="entry name" value="LRR_FXL15/At3g58940/PEG3-like"/>
</dbReference>
<dbReference type="InterPro" id="IPR032675">
    <property type="entry name" value="LRR_dom_sf"/>
</dbReference>
<dbReference type="SUPFAM" id="SSF52047">
    <property type="entry name" value="RNI-like"/>
    <property type="match status" value="1"/>
</dbReference>
<dbReference type="Gene3D" id="3.80.10.10">
    <property type="entry name" value="Ribonuclease Inhibitor"/>
    <property type="match status" value="1"/>
</dbReference>
<name>G7L1F1_MEDTR</name>
<keyword evidence="6" id="KW-1185">Reference proteome</keyword>
<dbReference type="Proteomes" id="UP000002051">
    <property type="component" value="Unassembled WGS sequence"/>
</dbReference>
<dbReference type="InterPro" id="IPR006566">
    <property type="entry name" value="FBD"/>
</dbReference>
<proteinExistence type="predicted"/>
<dbReference type="HOGENOM" id="CLU_010721_1_0_1"/>
<dbReference type="SUPFAM" id="SSF81383">
    <property type="entry name" value="F-box domain"/>
    <property type="match status" value="1"/>
</dbReference>
<dbReference type="Gene3D" id="1.20.1280.50">
    <property type="match status" value="1"/>
</dbReference>
<dbReference type="EnsemblPlants" id="AES80020">
    <property type="protein sequence ID" value="AES80020"/>
    <property type="gene ID" value="MTR_7g075820"/>
</dbReference>
<dbReference type="Pfam" id="PF00646">
    <property type="entry name" value="F-box"/>
    <property type="match status" value="1"/>
</dbReference>
<feature type="domain" description="FBD" evidence="2">
    <location>
        <begin position="325"/>
        <end position="394"/>
    </location>
</feature>
<dbReference type="InterPro" id="IPR050232">
    <property type="entry name" value="FBL13/AtMIF1-like"/>
</dbReference>
<dbReference type="STRING" id="3880.G7L1F1"/>
<dbReference type="SMART" id="SM00579">
    <property type="entry name" value="FBD"/>
    <property type="match status" value="1"/>
</dbReference>
<dbReference type="AlphaFoldDB" id="G7L1F1"/>
<dbReference type="EMBL" id="PSQE01000007">
    <property type="protein sequence ID" value="RHN46824.1"/>
    <property type="molecule type" value="Genomic_DNA"/>
</dbReference>
<dbReference type="InterPro" id="IPR053781">
    <property type="entry name" value="F-box_AtFBL13-like"/>
</dbReference>
<evidence type="ECO:0000259" key="2">
    <source>
        <dbReference type="SMART" id="SM00579"/>
    </source>
</evidence>
<dbReference type="Proteomes" id="UP000265566">
    <property type="component" value="Chromosome 7"/>
</dbReference>
<dbReference type="KEGG" id="mtr:11432595"/>
<evidence type="ECO:0000313" key="6">
    <source>
        <dbReference type="Proteomes" id="UP000002051"/>
    </source>
</evidence>
<dbReference type="CDD" id="cd22160">
    <property type="entry name" value="F-box_AtFBL13-like"/>
    <property type="match status" value="1"/>
</dbReference>
<dbReference type="InterPro" id="IPR036047">
    <property type="entry name" value="F-box-like_dom_sf"/>
</dbReference>
<reference evidence="4" key="4">
    <citation type="journal article" date="2018" name="Nat. Plants">
        <title>Whole-genome landscape of Medicago truncatula symbiotic genes.</title>
        <authorList>
            <person name="Pecrix Y."/>
            <person name="Gamas P."/>
            <person name="Carrere S."/>
        </authorList>
    </citation>
    <scope>NUCLEOTIDE SEQUENCE</scope>
    <source>
        <tissue evidence="4">Leaves</tissue>
    </source>
</reference>